<evidence type="ECO:0000259" key="12">
    <source>
        <dbReference type="Pfam" id="PF04565"/>
    </source>
</evidence>
<dbReference type="InterPro" id="IPR010243">
    <property type="entry name" value="RNA_pol_bsu_bac"/>
</dbReference>
<dbReference type="Gene3D" id="3.90.1800.10">
    <property type="entry name" value="RNA polymerase alpha subunit dimerisation domain"/>
    <property type="match status" value="1"/>
</dbReference>
<feature type="domain" description="RNA polymerase Rpb2" evidence="12">
    <location>
        <begin position="334"/>
        <end position="402"/>
    </location>
</feature>
<dbReference type="InterPro" id="IPR015712">
    <property type="entry name" value="DNA-dir_RNA_pol_su2"/>
</dbReference>
<dbReference type="InterPro" id="IPR019462">
    <property type="entry name" value="DNA-dir_RNA_pol_bsu_external_1"/>
</dbReference>
<evidence type="ECO:0000256" key="5">
    <source>
        <dbReference type="ARBA" id="ARBA00023163"/>
    </source>
</evidence>
<gene>
    <name evidence="7 14" type="primary">rpoB</name>
</gene>
<sequence>MTNKIKYSYIFNDFLKYQKESFCWFIYIGLDNQLNNISGLTNICSTINIKIYSEESRKLPIDPILFQGFNKKSILEIKIPIEIYYTKINEILVKKDALVFDLPIMNPYGSFIINSCERVIVSQIVRSSGIYFKNKKSINSIYKNQISATLIPNYGSWIHFKLKKEEYSSNLISISLKLNEYLNFILAYFNNSVFYNELETNLKFNQDYLNLFNKNTYSLEKFGRLKINDSLKLNLNKKLKNITYFDINRIINKLQLFFFYNLTSNDIYHLKYKRIRFIGEFLNNICNIGFKRIFEDFIYEISEEYMEKKNAKIFLANAVHSSINEFFTSSQLSQFLDQINPISYISHLRKISYFGPGGLKTEGIFFDIRDIHPSHYGKICIIETAEGKNVGLTLSLAITARINNLGFLESPFWRVLNGKVINWGNPIYLTAELEDEYKIAPADILLNNNNYIEQNYVTIRYKQNFINVLASEIDFIALSSLQTFSVAASLIPFFEHNDANRVLMGSNMQRQSVPLLFPQKPIIGTGLEYQIAINSGMSLITSTNGIVENVTSNKITIKNNLNQLIHYRLNKYLRSNQKTSMNQSPNVWKGEKVITGQSISNGPAILDSELTLGQNILVAYMPWNGYNFEDAILINERLIYEDIFTSIHIEIYSIKVNPNKNQPEKIMKIHDTLNKKNIEKLDSNGIIKIGTFVISGDILVNKAIYISKESQDPFVYLFNLLLYKKPLNIKDNSLTVPNGKSGRVIDVKVINQIRKFKNKKIYDIQSVSVIIAQIRKIEIGDKMAGRHGNKGIVSKIVSRHDMPFLPDGTPIDIILNPLGVPSRMNVGQLYECLLGLAGDKLNKRFKILPFDETFGLQTSRILINKKLRLASILNNESWLFNPYTPGKLILLDGRTGLEFENPITVGVSYMLKLIHLAEDKIHSRSINTYKLDTQQPLRGKSNNGGQRFGEMEIWALEAFGAAFTLKELITIKSDDVYGRSKVIFNMRDNQNITQFDISESLKVLIQELRALGLDINLMTFNNFNIKENYSFEYII</sequence>
<dbReference type="Pfam" id="PF04565">
    <property type="entry name" value="RNA_pol_Rpb2_3"/>
    <property type="match status" value="1"/>
</dbReference>
<evidence type="ECO:0000256" key="2">
    <source>
        <dbReference type="ARBA" id="ARBA00022478"/>
    </source>
</evidence>
<evidence type="ECO:0000256" key="7">
    <source>
        <dbReference type="HAMAP-Rule" id="MF_01321"/>
    </source>
</evidence>
<dbReference type="CDD" id="cd00653">
    <property type="entry name" value="RNA_pol_B_RPB2"/>
    <property type="match status" value="1"/>
</dbReference>
<dbReference type="GO" id="GO:0003677">
    <property type="term" value="F:DNA binding"/>
    <property type="evidence" value="ECO:0007669"/>
    <property type="project" value="UniProtKB-UniRule"/>
</dbReference>
<comment type="function">
    <text evidence="7 9">DNA-dependent RNA polymerase catalyzes the transcription of DNA into RNA using the four ribonucleoside triphosphates as substrates.</text>
</comment>
<dbReference type="Gene3D" id="2.40.270.10">
    <property type="entry name" value="DNA-directed RNA polymerase, subunit 2, domain 6"/>
    <property type="match status" value="2"/>
</dbReference>
<keyword evidence="14" id="KW-0934">Plastid</keyword>
<organism evidence="14">
    <name type="scientific">Nitzschia sp.</name>
    <name type="common">in: diatoms</name>
    <dbReference type="NCBI Taxonomy" id="1884248"/>
    <lineage>
        <taxon>Eukaryota</taxon>
        <taxon>Sar</taxon>
        <taxon>Stramenopiles</taxon>
        <taxon>Ochrophyta</taxon>
        <taxon>Bacillariophyta</taxon>
        <taxon>Bacillariophyceae</taxon>
        <taxon>Bacillariophycidae</taxon>
        <taxon>Bacillariales</taxon>
        <taxon>Bacillariaceae</taxon>
        <taxon>Nitzschia</taxon>
    </lineage>
</organism>
<evidence type="ECO:0000256" key="9">
    <source>
        <dbReference type="RuleBase" id="RU363031"/>
    </source>
</evidence>
<dbReference type="HAMAP" id="MF_01321">
    <property type="entry name" value="RNApol_bact_RpoB"/>
    <property type="match status" value="1"/>
</dbReference>
<keyword evidence="3 7" id="KW-0808">Transferase</keyword>
<evidence type="ECO:0000256" key="4">
    <source>
        <dbReference type="ARBA" id="ARBA00022695"/>
    </source>
</evidence>
<geneLocation type="plastid" evidence="14"/>
<keyword evidence="5 7" id="KW-0804">Transcription</keyword>
<dbReference type="Pfam" id="PF00562">
    <property type="entry name" value="RNA_pol_Rpb2_6"/>
    <property type="match status" value="1"/>
</dbReference>
<dbReference type="GO" id="GO:0006351">
    <property type="term" value="P:DNA-templated transcription"/>
    <property type="evidence" value="ECO:0007669"/>
    <property type="project" value="UniProtKB-UniRule"/>
</dbReference>
<feature type="domain" description="RNA polymerase Rpb2" evidence="11">
    <location>
        <begin position="944"/>
        <end position="1018"/>
    </location>
</feature>
<dbReference type="InterPro" id="IPR007641">
    <property type="entry name" value="RNA_pol_Rpb2_7"/>
</dbReference>
<proteinExistence type="inferred from homology"/>
<dbReference type="Gene3D" id="3.90.1100.10">
    <property type="match status" value="2"/>
</dbReference>
<dbReference type="Gene3D" id="2.40.50.100">
    <property type="match status" value="1"/>
</dbReference>
<accession>A0A5J6DUG1</accession>
<dbReference type="NCBIfam" id="NF001616">
    <property type="entry name" value="PRK00405.1"/>
    <property type="match status" value="1"/>
</dbReference>
<dbReference type="Gene3D" id="2.30.150.10">
    <property type="entry name" value="DNA-directed RNA polymerase, beta subunit, external 1 domain"/>
    <property type="match status" value="1"/>
</dbReference>
<dbReference type="GO" id="GO:0000428">
    <property type="term" value="C:DNA-directed RNA polymerase complex"/>
    <property type="evidence" value="ECO:0007669"/>
    <property type="project" value="UniProtKB-KW"/>
</dbReference>
<dbReference type="AlphaFoldDB" id="A0A5J6DUG1"/>
<dbReference type="Pfam" id="PF10385">
    <property type="entry name" value="RNA_pol_Rpb2_45"/>
    <property type="match status" value="1"/>
</dbReference>
<evidence type="ECO:0000259" key="10">
    <source>
        <dbReference type="Pfam" id="PF00562"/>
    </source>
</evidence>
<feature type="domain" description="DNA-directed RNA polymerase subunit 2 hybrid-binding" evidence="10">
    <location>
        <begin position="541"/>
        <end position="941"/>
    </location>
</feature>
<dbReference type="PANTHER" id="PTHR20856">
    <property type="entry name" value="DNA-DIRECTED RNA POLYMERASE I SUBUNIT 2"/>
    <property type="match status" value="1"/>
</dbReference>
<reference evidence="14" key="1">
    <citation type="journal article" date="2019" name="Am. J. Bot.">
        <title>A single loss of photosynthesis in the diatom order Bacillariales (Bacillariophyta).</title>
        <authorList>
            <person name="Onyshchenko A."/>
            <person name="Ruck E.C."/>
            <person name="Nakov T."/>
            <person name="Alverson A.J."/>
        </authorList>
    </citation>
    <scope>NUCLEOTIDE SEQUENCE</scope>
    <source>
        <strain evidence="14">Nitz4</strain>
    </source>
</reference>
<dbReference type="PROSITE" id="PS01166">
    <property type="entry name" value="RNA_POL_BETA"/>
    <property type="match status" value="1"/>
</dbReference>
<evidence type="ECO:0000256" key="3">
    <source>
        <dbReference type="ARBA" id="ARBA00022679"/>
    </source>
</evidence>
<dbReference type="SUPFAM" id="SSF64484">
    <property type="entry name" value="beta and beta-prime subunits of DNA dependent RNA-polymerase"/>
    <property type="match status" value="1"/>
</dbReference>
<dbReference type="Pfam" id="PF04560">
    <property type="entry name" value="RNA_pol_Rpb2_7"/>
    <property type="match status" value="1"/>
</dbReference>
<dbReference type="InterPro" id="IPR037033">
    <property type="entry name" value="DNA-dir_RNAP_su2_hyb_sf"/>
</dbReference>
<dbReference type="InterPro" id="IPR007645">
    <property type="entry name" value="RNA_pol_Rpb2_3"/>
</dbReference>
<feature type="domain" description="DNA-directed RNA polymerase beta subunit external 1" evidence="13">
    <location>
        <begin position="414"/>
        <end position="479"/>
    </location>
</feature>
<evidence type="ECO:0000256" key="6">
    <source>
        <dbReference type="ARBA" id="ARBA00048552"/>
    </source>
</evidence>
<comment type="similarity">
    <text evidence="1 7 8">Belongs to the RNA polymerase beta chain family.</text>
</comment>
<evidence type="ECO:0000256" key="1">
    <source>
        <dbReference type="ARBA" id="ARBA00006835"/>
    </source>
</evidence>
<dbReference type="InterPro" id="IPR007121">
    <property type="entry name" value="RNA_pol_bsu_CS"/>
</dbReference>
<name>A0A5J6DUG1_9STRA</name>
<dbReference type="EMBL" id="MG273660">
    <property type="protein sequence ID" value="QES95258.1"/>
    <property type="molecule type" value="Genomic_DNA"/>
</dbReference>
<comment type="subunit">
    <text evidence="9">In plastids the minimal PEP RNA polymerase catalytic core is composed of four subunits: alpha, beta, beta', and beta''. When a (nuclear-encoded) sigma factor is associated with the core the holoenzyme is formed, which can initiate transcription.</text>
</comment>
<comment type="catalytic activity">
    <reaction evidence="6 7 9">
        <text>RNA(n) + a ribonucleoside 5'-triphosphate = RNA(n+1) + diphosphate</text>
        <dbReference type="Rhea" id="RHEA:21248"/>
        <dbReference type="Rhea" id="RHEA-COMP:14527"/>
        <dbReference type="Rhea" id="RHEA-COMP:17342"/>
        <dbReference type="ChEBI" id="CHEBI:33019"/>
        <dbReference type="ChEBI" id="CHEBI:61557"/>
        <dbReference type="ChEBI" id="CHEBI:140395"/>
        <dbReference type="EC" id="2.7.7.6"/>
    </reaction>
</comment>
<evidence type="ECO:0000256" key="8">
    <source>
        <dbReference type="RuleBase" id="RU000434"/>
    </source>
</evidence>
<evidence type="ECO:0000259" key="11">
    <source>
        <dbReference type="Pfam" id="PF04560"/>
    </source>
</evidence>
<dbReference type="EC" id="2.7.7.6" evidence="7 9"/>
<dbReference type="InterPro" id="IPR007120">
    <property type="entry name" value="DNA-dir_RNAP_su2_dom"/>
</dbReference>
<evidence type="ECO:0000259" key="13">
    <source>
        <dbReference type="Pfam" id="PF10385"/>
    </source>
</evidence>
<comment type="subunit">
    <text evidence="7">The RNAP catalytic core consists of 2 alpha, 1 beta, 1 beta' and 1 omega subunit. When a sigma factor is associated with the core the holoenzyme is formed, which can initiate transcription.</text>
</comment>
<dbReference type="GO" id="GO:0032549">
    <property type="term" value="F:ribonucleoside binding"/>
    <property type="evidence" value="ECO:0007669"/>
    <property type="project" value="InterPro"/>
</dbReference>
<keyword evidence="2 7" id="KW-0240">DNA-directed RNA polymerase</keyword>
<keyword evidence="4 7" id="KW-0548">Nucleotidyltransferase</keyword>
<dbReference type="GO" id="GO:0003899">
    <property type="term" value="F:DNA-directed RNA polymerase activity"/>
    <property type="evidence" value="ECO:0007669"/>
    <property type="project" value="UniProtKB-UniRule"/>
</dbReference>
<dbReference type="InterPro" id="IPR042107">
    <property type="entry name" value="DNA-dir_RNA_pol_bsu_ext_1_sf"/>
</dbReference>
<protein>
    <recommendedName>
        <fullName evidence="7 9">DNA-directed RNA polymerase subunit beta</fullName>
        <shortName evidence="7">RNAP subunit beta</shortName>
        <ecNumber evidence="7 9">2.7.7.6</ecNumber>
    </recommendedName>
    <alternativeName>
        <fullName evidence="7">RNA polymerase subunit beta</fullName>
    </alternativeName>
    <alternativeName>
        <fullName evidence="7">Transcriptase subunit beta</fullName>
    </alternativeName>
</protein>
<evidence type="ECO:0000313" key="14">
    <source>
        <dbReference type="EMBL" id="QES95258.1"/>
    </source>
</evidence>